<name>A0A2J8AIP7_9CHLO</name>
<accession>A0A2J8AIP7</accession>
<feature type="region of interest" description="Disordered" evidence="2">
    <location>
        <begin position="86"/>
        <end position="239"/>
    </location>
</feature>
<evidence type="ECO:0000256" key="2">
    <source>
        <dbReference type="SAM" id="MobiDB-lite"/>
    </source>
</evidence>
<dbReference type="AlphaFoldDB" id="A0A2J8AIP7"/>
<keyword evidence="1" id="KW-0175">Coiled coil</keyword>
<gene>
    <name evidence="3" type="ORF">TSOC_000684</name>
</gene>
<reference evidence="3 4" key="1">
    <citation type="journal article" date="2017" name="Mol. Biol. Evol.">
        <title>The 4-celled Tetrabaena socialis nuclear genome reveals the essential components for genetic control of cell number at the origin of multicellularity in the volvocine lineage.</title>
        <authorList>
            <person name="Featherston J."/>
            <person name="Arakaki Y."/>
            <person name="Hanschen E.R."/>
            <person name="Ferris P.J."/>
            <person name="Michod R.E."/>
            <person name="Olson B.J.S.C."/>
            <person name="Nozaki H."/>
            <person name="Durand P.M."/>
        </authorList>
    </citation>
    <scope>NUCLEOTIDE SEQUENCE [LARGE SCALE GENOMIC DNA]</scope>
    <source>
        <strain evidence="3 4">NIES-571</strain>
    </source>
</reference>
<dbReference type="GO" id="GO:0005634">
    <property type="term" value="C:nucleus"/>
    <property type="evidence" value="ECO:0007669"/>
    <property type="project" value="TreeGrafter"/>
</dbReference>
<keyword evidence="4" id="KW-1185">Reference proteome</keyword>
<dbReference type="PANTHER" id="PTHR15657:SF1">
    <property type="entry name" value="THYROID TRANSCRIPTION FACTOR 1-ASSOCIATED PROTEIN 26"/>
    <property type="match status" value="1"/>
</dbReference>
<evidence type="ECO:0000313" key="4">
    <source>
        <dbReference type="Proteomes" id="UP000236333"/>
    </source>
</evidence>
<evidence type="ECO:0008006" key="5">
    <source>
        <dbReference type="Google" id="ProtNLM"/>
    </source>
</evidence>
<dbReference type="OrthoDB" id="551075at2759"/>
<protein>
    <recommendedName>
        <fullName evidence="5">rRNA-processing protein FYV7</fullName>
    </recommendedName>
</protein>
<dbReference type="Pfam" id="PF08524">
    <property type="entry name" value="rRNA_processing"/>
    <property type="match status" value="1"/>
</dbReference>
<sequence>MGKVAPVPNGDAHRRPVGAGLSLDKFASLGVSKFDKRKKLERIQKQKVIRFSKYTKLKKKLEAQGVLSGGPIRDSVAELEALDNPVLAKGHGDDGDDRVGSHARAGAPAGRGADRHAQARPAAGSQASGPRAGPPGLPSKQLPAAGDAPGAAEQPQPTRAAGVDQPVASQPAGRAAGKRRERDAGAPAQSQREEAEGGGGGVSGRGERQRGDAEGGRAAAGQGGRHRGGSDGAPQPRMPRMQWLAQKAAEEKAEMQRAKEVAQKEREAKMQKVAIAEKARKEQKQLHFKRTAKGQPVMRYRMEKLLAHLQNDS</sequence>
<proteinExistence type="predicted"/>
<feature type="compositionally biased region" description="Basic and acidic residues" evidence="2">
    <location>
        <begin position="205"/>
        <end position="215"/>
    </location>
</feature>
<comment type="caution">
    <text evidence="3">The sequence shown here is derived from an EMBL/GenBank/DDBJ whole genome shotgun (WGS) entry which is preliminary data.</text>
</comment>
<dbReference type="Proteomes" id="UP000236333">
    <property type="component" value="Unassembled WGS sequence"/>
</dbReference>
<dbReference type="EMBL" id="PGGS01000009">
    <property type="protein sequence ID" value="PNH12385.1"/>
    <property type="molecule type" value="Genomic_DNA"/>
</dbReference>
<organism evidence="3 4">
    <name type="scientific">Tetrabaena socialis</name>
    <dbReference type="NCBI Taxonomy" id="47790"/>
    <lineage>
        <taxon>Eukaryota</taxon>
        <taxon>Viridiplantae</taxon>
        <taxon>Chlorophyta</taxon>
        <taxon>core chlorophytes</taxon>
        <taxon>Chlorophyceae</taxon>
        <taxon>CS clade</taxon>
        <taxon>Chlamydomonadales</taxon>
        <taxon>Tetrabaenaceae</taxon>
        <taxon>Tetrabaena</taxon>
    </lineage>
</organism>
<feature type="coiled-coil region" evidence="1">
    <location>
        <begin position="241"/>
        <end position="279"/>
    </location>
</feature>
<evidence type="ECO:0000313" key="3">
    <source>
        <dbReference type="EMBL" id="PNH12385.1"/>
    </source>
</evidence>
<feature type="compositionally biased region" description="Basic and acidic residues" evidence="2">
    <location>
        <begin position="90"/>
        <end position="100"/>
    </location>
</feature>
<evidence type="ECO:0000256" key="1">
    <source>
        <dbReference type="SAM" id="Coils"/>
    </source>
</evidence>
<dbReference type="InterPro" id="IPR013730">
    <property type="entry name" value="Fyv7/TAP26"/>
</dbReference>
<dbReference type="PANTHER" id="PTHR15657">
    <property type="entry name" value="THYROID TRANSCRIPTION FACTOR 1-ASSOCIATED PROTEIN 26"/>
    <property type="match status" value="1"/>
</dbReference>